<reference evidence="1" key="1">
    <citation type="submission" date="2023-05" db="EMBL/GenBank/DDBJ databases">
        <title>Nepenthes gracilis genome sequencing.</title>
        <authorList>
            <person name="Fukushima K."/>
        </authorList>
    </citation>
    <scope>NUCLEOTIDE SEQUENCE</scope>
    <source>
        <strain evidence="1">SING2019-196</strain>
    </source>
</reference>
<dbReference type="Proteomes" id="UP001279734">
    <property type="component" value="Unassembled WGS sequence"/>
</dbReference>
<accession>A0AAD3S822</accession>
<dbReference type="EMBL" id="BSYO01000006">
    <property type="protein sequence ID" value="GMH06200.1"/>
    <property type="molecule type" value="Genomic_DNA"/>
</dbReference>
<proteinExistence type="predicted"/>
<gene>
    <name evidence="1" type="ORF">Nepgr_008040</name>
</gene>
<sequence length="180" mass="19016">MATMALLPLIPVESNSARSSHDAIIGTFEIKELVKSSEVSTASLPWSEVLQKDCDGLVPELSFYPSLSAFDAAVSLSPPPNVINQAPTISGAELGVVSGLNWEAMCFLVAVFNFVGESKGFRLVEKSNVAGRTGLADPHAVTMLAPAVEQIGLCFVPLSIRFWAVGGVAVAIPIRKNDAF</sequence>
<name>A0AAD3S822_NEPGR</name>
<protein>
    <submittedName>
        <fullName evidence="1">Uncharacterized protein</fullName>
    </submittedName>
</protein>
<keyword evidence="2" id="KW-1185">Reference proteome</keyword>
<comment type="caution">
    <text evidence="1">The sequence shown here is derived from an EMBL/GenBank/DDBJ whole genome shotgun (WGS) entry which is preliminary data.</text>
</comment>
<evidence type="ECO:0000313" key="2">
    <source>
        <dbReference type="Proteomes" id="UP001279734"/>
    </source>
</evidence>
<organism evidence="1 2">
    <name type="scientific">Nepenthes gracilis</name>
    <name type="common">Slender pitcher plant</name>
    <dbReference type="NCBI Taxonomy" id="150966"/>
    <lineage>
        <taxon>Eukaryota</taxon>
        <taxon>Viridiplantae</taxon>
        <taxon>Streptophyta</taxon>
        <taxon>Embryophyta</taxon>
        <taxon>Tracheophyta</taxon>
        <taxon>Spermatophyta</taxon>
        <taxon>Magnoliopsida</taxon>
        <taxon>eudicotyledons</taxon>
        <taxon>Gunneridae</taxon>
        <taxon>Pentapetalae</taxon>
        <taxon>Caryophyllales</taxon>
        <taxon>Nepenthaceae</taxon>
        <taxon>Nepenthes</taxon>
    </lineage>
</organism>
<dbReference type="AlphaFoldDB" id="A0AAD3S822"/>
<evidence type="ECO:0000313" key="1">
    <source>
        <dbReference type="EMBL" id="GMH06200.1"/>
    </source>
</evidence>